<dbReference type="InterPro" id="IPR000719">
    <property type="entry name" value="Prot_kinase_dom"/>
</dbReference>
<evidence type="ECO:0000313" key="8">
    <source>
        <dbReference type="EMBL" id="KAJ9537712.1"/>
    </source>
</evidence>
<dbReference type="GO" id="GO:0009506">
    <property type="term" value="C:plasmodesma"/>
    <property type="evidence" value="ECO:0007669"/>
    <property type="project" value="TreeGrafter"/>
</dbReference>
<proteinExistence type="predicted"/>
<dbReference type="PANTHER" id="PTHR27003:SF338">
    <property type="entry name" value="TYROSINE-PROTEIN KINASE, NON-RECEPTOR JAK_TYK2-RELATED"/>
    <property type="match status" value="1"/>
</dbReference>
<dbReference type="InterPro" id="IPR001245">
    <property type="entry name" value="Ser-Thr/Tyr_kinase_cat_dom"/>
</dbReference>
<keyword evidence="5 6" id="KW-0067">ATP-binding</keyword>
<dbReference type="GO" id="GO:0005886">
    <property type="term" value="C:plasma membrane"/>
    <property type="evidence" value="ECO:0007669"/>
    <property type="project" value="TreeGrafter"/>
</dbReference>
<accession>A0AA38VT98</accession>
<dbReference type="GO" id="GO:0005524">
    <property type="term" value="F:ATP binding"/>
    <property type="evidence" value="ECO:0007669"/>
    <property type="project" value="UniProtKB-UniRule"/>
</dbReference>
<keyword evidence="4" id="KW-0418">Kinase</keyword>
<evidence type="ECO:0000256" key="3">
    <source>
        <dbReference type="ARBA" id="ARBA00022741"/>
    </source>
</evidence>
<evidence type="ECO:0000256" key="4">
    <source>
        <dbReference type="ARBA" id="ARBA00022777"/>
    </source>
</evidence>
<feature type="binding site" evidence="6">
    <location>
        <position position="55"/>
    </location>
    <ligand>
        <name>ATP</name>
        <dbReference type="ChEBI" id="CHEBI:30616"/>
    </ligand>
</feature>
<dbReference type="PANTHER" id="PTHR27003">
    <property type="entry name" value="OS07G0166700 PROTEIN"/>
    <property type="match status" value="1"/>
</dbReference>
<dbReference type="EMBL" id="JARYMX010000008">
    <property type="protein sequence ID" value="KAJ9537712.1"/>
    <property type="molecule type" value="Genomic_DNA"/>
</dbReference>
<dbReference type="Proteomes" id="UP001172457">
    <property type="component" value="Chromosome 8"/>
</dbReference>
<evidence type="ECO:0000256" key="5">
    <source>
        <dbReference type="ARBA" id="ARBA00022840"/>
    </source>
</evidence>
<keyword evidence="9" id="KW-1185">Reference proteome</keyword>
<dbReference type="InterPro" id="IPR011009">
    <property type="entry name" value="Kinase-like_dom_sf"/>
</dbReference>
<dbReference type="Pfam" id="PF07714">
    <property type="entry name" value="PK_Tyr_Ser-Thr"/>
    <property type="match status" value="1"/>
</dbReference>
<keyword evidence="2" id="KW-0808">Transferase</keyword>
<dbReference type="GO" id="GO:0004674">
    <property type="term" value="F:protein serine/threonine kinase activity"/>
    <property type="evidence" value="ECO:0007669"/>
    <property type="project" value="UniProtKB-KW"/>
</dbReference>
<dbReference type="SUPFAM" id="SSF56112">
    <property type="entry name" value="Protein kinase-like (PK-like)"/>
    <property type="match status" value="1"/>
</dbReference>
<sequence length="443" mass="51663">MAFFDEFQHLKIRFEDIKSATDNFSDSSLIGRGGFGKVYKGTISHSRGRGMAAFKRLDGRYGQGNSEFWKEIMTLSHFTHENLVSLLGFCDEGGERILAYEYVSRGSLDHHLSDRDLTWRQRLKICIAVARGLNYLHDPKGAHQRVLHRTLGYLDPLYMEMGLLTKESDVYSFGVVLFEVLCGRLCYERNKGRNEILVRTWKQSYKQKKLDGIIFQDILHQIDSISLQTFSDIAYQCLQRSREKRPTMAQVVEKLESALERQEIYGQQSIYEQPSIRDEVVKAEVRPFIYKPEEGPVMVFHKRILLRVRKTGISLKWKDEVCGPMPAAELRVFRSKVKIYDREFGQSSIGRFTVCDTIQVLSTETTYGVIIVFKLYMKRRHLSKPALLALKYKSEEETKSSISCLGDERVDGWKMMLFFDVMSVFILRCLVDFFFRSYFKRYL</sequence>
<protein>
    <recommendedName>
        <fullName evidence="7">Protein kinase domain-containing protein</fullName>
    </recommendedName>
</protein>
<keyword evidence="3 6" id="KW-0547">Nucleotide-binding</keyword>
<reference evidence="8" key="1">
    <citation type="submission" date="2023-03" db="EMBL/GenBank/DDBJ databases">
        <title>Chromosome-scale reference genome and RAD-based genetic map of yellow starthistle (Centaurea solstitialis) reveal putative structural variation and QTLs associated with invader traits.</title>
        <authorList>
            <person name="Reatini B."/>
            <person name="Cang F.A."/>
            <person name="Jiang Q."/>
            <person name="Mckibben M.T.W."/>
            <person name="Barker M.S."/>
            <person name="Rieseberg L.H."/>
            <person name="Dlugosch K.M."/>
        </authorList>
    </citation>
    <scope>NUCLEOTIDE SEQUENCE</scope>
    <source>
        <strain evidence="8">CAN-66</strain>
        <tissue evidence="8">Leaf</tissue>
    </source>
</reference>
<name>A0AA38VT98_9ASTR</name>
<dbReference type="Gene3D" id="1.10.510.10">
    <property type="entry name" value="Transferase(Phosphotransferase) domain 1"/>
    <property type="match status" value="2"/>
</dbReference>
<evidence type="ECO:0000256" key="2">
    <source>
        <dbReference type="ARBA" id="ARBA00022679"/>
    </source>
</evidence>
<evidence type="ECO:0000256" key="6">
    <source>
        <dbReference type="PROSITE-ProRule" id="PRU10141"/>
    </source>
</evidence>
<dbReference type="GO" id="GO:0004714">
    <property type="term" value="F:transmembrane receptor protein tyrosine kinase activity"/>
    <property type="evidence" value="ECO:0007669"/>
    <property type="project" value="InterPro"/>
</dbReference>
<comment type="caution">
    <text evidence="8">The sequence shown here is derived from an EMBL/GenBank/DDBJ whole genome shotgun (WGS) entry which is preliminary data.</text>
</comment>
<evidence type="ECO:0000259" key="7">
    <source>
        <dbReference type="PROSITE" id="PS50011"/>
    </source>
</evidence>
<dbReference type="AlphaFoldDB" id="A0AA38VT98"/>
<evidence type="ECO:0000313" key="9">
    <source>
        <dbReference type="Proteomes" id="UP001172457"/>
    </source>
</evidence>
<keyword evidence="1" id="KW-0723">Serine/threonine-protein kinase</keyword>
<dbReference type="Pfam" id="PF00069">
    <property type="entry name" value="Pkinase"/>
    <property type="match status" value="1"/>
</dbReference>
<dbReference type="InterPro" id="IPR017441">
    <property type="entry name" value="Protein_kinase_ATP_BS"/>
</dbReference>
<feature type="domain" description="Protein kinase" evidence="7">
    <location>
        <begin position="24"/>
        <end position="289"/>
    </location>
</feature>
<dbReference type="InterPro" id="IPR045272">
    <property type="entry name" value="ANXUR1/2-like"/>
</dbReference>
<dbReference type="Gene3D" id="3.30.200.20">
    <property type="entry name" value="Phosphorylase Kinase, domain 1"/>
    <property type="match status" value="1"/>
</dbReference>
<dbReference type="FunFam" id="3.30.200.20:FF:000039">
    <property type="entry name" value="receptor-like protein kinase FERONIA"/>
    <property type="match status" value="1"/>
</dbReference>
<gene>
    <name evidence="8" type="ORF">OSB04_030445</name>
</gene>
<dbReference type="PROSITE" id="PS50011">
    <property type="entry name" value="PROTEIN_KINASE_DOM"/>
    <property type="match status" value="1"/>
</dbReference>
<dbReference type="PROSITE" id="PS00107">
    <property type="entry name" value="PROTEIN_KINASE_ATP"/>
    <property type="match status" value="1"/>
</dbReference>
<organism evidence="8 9">
    <name type="scientific">Centaurea solstitialis</name>
    <name type="common">yellow star-thistle</name>
    <dbReference type="NCBI Taxonomy" id="347529"/>
    <lineage>
        <taxon>Eukaryota</taxon>
        <taxon>Viridiplantae</taxon>
        <taxon>Streptophyta</taxon>
        <taxon>Embryophyta</taxon>
        <taxon>Tracheophyta</taxon>
        <taxon>Spermatophyta</taxon>
        <taxon>Magnoliopsida</taxon>
        <taxon>eudicotyledons</taxon>
        <taxon>Gunneridae</taxon>
        <taxon>Pentapetalae</taxon>
        <taxon>asterids</taxon>
        <taxon>campanulids</taxon>
        <taxon>Asterales</taxon>
        <taxon>Asteraceae</taxon>
        <taxon>Carduoideae</taxon>
        <taxon>Cardueae</taxon>
        <taxon>Centaureinae</taxon>
        <taxon>Centaurea</taxon>
    </lineage>
</organism>
<evidence type="ECO:0000256" key="1">
    <source>
        <dbReference type="ARBA" id="ARBA00022527"/>
    </source>
</evidence>